<comment type="caution">
    <text evidence="3">The sequence shown here is derived from an EMBL/GenBank/DDBJ whole genome shotgun (WGS) entry which is preliminary data.</text>
</comment>
<protein>
    <submittedName>
        <fullName evidence="3">Nitrogen permease regulator 2</fullName>
    </submittedName>
</protein>
<dbReference type="EMBL" id="LPNM01000007">
    <property type="protein sequence ID" value="OEJ85414.1"/>
    <property type="molecule type" value="Genomic_DNA"/>
</dbReference>
<evidence type="ECO:0000313" key="4">
    <source>
        <dbReference type="Proteomes" id="UP000095728"/>
    </source>
</evidence>
<gene>
    <name evidence="3" type="ORF">AWRI3579_g1809</name>
</gene>
<reference evidence="4" key="1">
    <citation type="journal article" date="2016" name="Genome Announc.">
        <title>Genome sequences of three species of Hanseniaspora isolated from spontaneous wine fermentations.</title>
        <authorList>
            <person name="Sternes P.R."/>
            <person name="Lee D."/>
            <person name="Kutyna D.R."/>
            <person name="Borneman A.R."/>
        </authorList>
    </citation>
    <scope>NUCLEOTIDE SEQUENCE [LARGE SCALE GENOMIC DNA]</scope>
    <source>
        <strain evidence="4">AWRI3579</strain>
    </source>
</reference>
<dbReference type="OrthoDB" id="338854at2759"/>
<dbReference type="STRING" id="56408.A0A1E5REV8"/>
<dbReference type="Pfam" id="PF06218">
    <property type="entry name" value="NPR2"/>
    <property type="match status" value="1"/>
</dbReference>
<accession>A0A1E5REV8</accession>
<dbReference type="GO" id="GO:1990130">
    <property type="term" value="C:GATOR1 complex"/>
    <property type="evidence" value="ECO:0007669"/>
    <property type="project" value="TreeGrafter"/>
</dbReference>
<comment type="similarity">
    <text evidence="1">Belongs to the NPR2 family.</text>
</comment>
<dbReference type="GO" id="GO:0010508">
    <property type="term" value="P:positive regulation of autophagy"/>
    <property type="evidence" value="ECO:0007669"/>
    <property type="project" value="TreeGrafter"/>
</dbReference>
<dbReference type="GO" id="GO:1904262">
    <property type="term" value="P:negative regulation of TORC1 signaling"/>
    <property type="evidence" value="ECO:0007669"/>
    <property type="project" value="TreeGrafter"/>
</dbReference>
<dbReference type="PANTHER" id="PTHR12991">
    <property type="entry name" value="NITROGEN PERMEASE REGULATOR 2/TUMOR SUPPRESSOR CANDIDATE 4"/>
    <property type="match status" value="1"/>
</dbReference>
<evidence type="ECO:0000256" key="1">
    <source>
        <dbReference type="ARBA" id="ARBA00008433"/>
    </source>
</evidence>
<dbReference type="InParanoid" id="A0A1E5REV8"/>
<sequence>MNNFSDITPIHTVFYSVFHPTEGTKVLFEFPPNNLVKSGIDFDTIKNYVIPKPQLCNKLVTFKYGAFRIVGYPVNVRASYYARNSYNFNVVFVFPYDSATTPYEPSIERLGKMLAVLEEQSQLLSKAQRDAVFYQLKKNVSAAADPGPSADLISQKYMELVAEISGTKRQLSIPDFLTKMFQDLNNYSECLIPIDAGNSIDIKLFSMNPAPTTNISIEDVPVTTVNLLKFVTPDWDPTMLKIVPYINGVNSIARIAKCSDSDTILVIECIKHLIYYQCATVVDIFQFQNVYAPTNHLSDFLTNKLLAAECQKYIISTDSHMMNLEFSKHHISAQKRPGPVHQNSASSYASSKNRVPSFSSGNSNHVSVNASKKSLSASSFGSWNKTEGQDGATTLTLPTKSCIFQLYLSLSQGQVLTEWYKQNADLIRANCIDVRKFVVFGITRGLIYRCHSHPILKNSASILDTTVSNLKNKLDGMKRKKKTLNLFSTADIKPDIENMHDKQNNPMNNFLKPTTSGSLSNCKSKLTSASDLNPDKIADDLLKEVYQKLTFKNHELHGQNSITNPKSILYSTQSNSSNGRGLNRIKGRTSGSTSRSKVVFDTISNSEEALIDNASVYTGENSRLQHQQEDKLQQEIMALVNCLKNADSIDRICTKLEKNRDEVEAMLANIGSYNIVNT</sequence>
<dbReference type="AlphaFoldDB" id="A0A1E5REV8"/>
<dbReference type="Proteomes" id="UP000095728">
    <property type="component" value="Unassembled WGS sequence"/>
</dbReference>
<feature type="region of interest" description="Disordered" evidence="2">
    <location>
        <begin position="333"/>
        <end position="364"/>
    </location>
</feature>
<keyword evidence="4" id="KW-1185">Reference proteome</keyword>
<evidence type="ECO:0000313" key="3">
    <source>
        <dbReference type="EMBL" id="OEJ85414.1"/>
    </source>
</evidence>
<dbReference type="GO" id="GO:0005774">
    <property type="term" value="C:vacuolar membrane"/>
    <property type="evidence" value="ECO:0007669"/>
    <property type="project" value="TreeGrafter"/>
</dbReference>
<dbReference type="GO" id="GO:0005096">
    <property type="term" value="F:GTPase activator activity"/>
    <property type="evidence" value="ECO:0007669"/>
    <property type="project" value="TreeGrafter"/>
</dbReference>
<feature type="compositionally biased region" description="Polar residues" evidence="2">
    <location>
        <begin position="341"/>
        <end position="364"/>
    </location>
</feature>
<name>A0A1E5REV8_9ASCO</name>
<organism evidence="3 4">
    <name type="scientific">Hanseniaspora osmophila</name>
    <dbReference type="NCBI Taxonomy" id="56408"/>
    <lineage>
        <taxon>Eukaryota</taxon>
        <taxon>Fungi</taxon>
        <taxon>Dikarya</taxon>
        <taxon>Ascomycota</taxon>
        <taxon>Saccharomycotina</taxon>
        <taxon>Saccharomycetes</taxon>
        <taxon>Saccharomycodales</taxon>
        <taxon>Saccharomycodaceae</taxon>
        <taxon>Hanseniaspora</taxon>
    </lineage>
</organism>
<dbReference type="FunCoup" id="A0A1E5REV8">
    <property type="interactions" value="204"/>
</dbReference>
<dbReference type="InterPro" id="IPR009348">
    <property type="entry name" value="NPR2-like"/>
</dbReference>
<proteinExistence type="inferred from homology"/>
<dbReference type="PANTHER" id="PTHR12991:SF10">
    <property type="entry name" value="GATOR COMPLEX PROTEIN NPRL2"/>
    <property type="match status" value="1"/>
</dbReference>
<evidence type="ECO:0000256" key="2">
    <source>
        <dbReference type="SAM" id="MobiDB-lite"/>
    </source>
</evidence>